<evidence type="ECO:0000256" key="1">
    <source>
        <dbReference type="SAM" id="SignalP"/>
    </source>
</evidence>
<evidence type="ECO:0000313" key="3">
    <source>
        <dbReference type="EMBL" id="ROR55167.1"/>
    </source>
</evidence>
<feature type="chain" id="PRO_5039232005" evidence="1">
    <location>
        <begin position="19"/>
        <end position="232"/>
    </location>
</feature>
<sequence>MRSPVALLCLSLAVPVLAAQSPTATAASCPAHAPGTSVHFTTSQQVMVADRTFGSRGTWARYEWRGISKGCWVKVSAASTARFGSGGVVPAARRRQNTNTTPAGNFAIKYAFGEGNPGTRIAYRRITARSVWVNNPRLKDYNRWRENSTLSGRGIGEDLSRYRDCGLYRQAAVIGHNYDRPVRHGAGSGSGIFLHYSSTATGGCIGLTNRRELNRTIAWLDPAKKPRMVIKA</sequence>
<dbReference type="EMBL" id="RKHG01000001">
    <property type="protein sequence ID" value="ROR55167.1"/>
    <property type="molecule type" value="Genomic_DNA"/>
</dbReference>
<organism evidence="3 4">
    <name type="scientific">Luteococcus japonicus</name>
    <dbReference type="NCBI Taxonomy" id="33984"/>
    <lineage>
        <taxon>Bacteria</taxon>
        <taxon>Bacillati</taxon>
        <taxon>Actinomycetota</taxon>
        <taxon>Actinomycetes</taxon>
        <taxon>Propionibacteriales</taxon>
        <taxon>Propionibacteriaceae</taxon>
        <taxon>Luteococcus</taxon>
    </lineage>
</organism>
<protein>
    <submittedName>
        <fullName evidence="3">L,D-peptidoglycan transpeptidase YkuD (ErfK/YbiS/YcfS/YnhG family)</fullName>
    </submittedName>
</protein>
<proteinExistence type="predicted"/>
<dbReference type="PANTHER" id="PTHR38589">
    <property type="entry name" value="BLR0621 PROTEIN"/>
    <property type="match status" value="1"/>
</dbReference>
<dbReference type="PANTHER" id="PTHR38589:SF1">
    <property type="entry name" value="BLR0621 PROTEIN"/>
    <property type="match status" value="1"/>
</dbReference>
<keyword evidence="1" id="KW-0732">Signal</keyword>
<comment type="caution">
    <text evidence="3">The sequence shown here is derived from an EMBL/GenBank/DDBJ whole genome shotgun (WGS) entry which is preliminary data.</text>
</comment>
<dbReference type="GO" id="GO:0016740">
    <property type="term" value="F:transferase activity"/>
    <property type="evidence" value="ECO:0007669"/>
    <property type="project" value="InterPro"/>
</dbReference>
<dbReference type="InterPro" id="IPR005490">
    <property type="entry name" value="LD_TPept_cat_dom"/>
</dbReference>
<reference evidence="3 4" key="1">
    <citation type="submission" date="2018-11" db="EMBL/GenBank/DDBJ databases">
        <title>Sequencing the genomes of 1000 actinobacteria strains.</title>
        <authorList>
            <person name="Klenk H.-P."/>
        </authorList>
    </citation>
    <scope>NUCLEOTIDE SEQUENCE [LARGE SCALE GENOMIC DNA]</scope>
    <source>
        <strain evidence="3 4">DSM 10546</strain>
    </source>
</reference>
<dbReference type="Pfam" id="PF03734">
    <property type="entry name" value="YkuD"/>
    <property type="match status" value="1"/>
</dbReference>
<feature type="signal peptide" evidence="1">
    <location>
        <begin position="1"/>
        <end position="18"/>
    </location>
</feature>
<evidence type="ECO:0000313" key="4">
    <source>
        <dbReference type="Proteomes" id="UP000275749"/>
    </source>
</evidence>
<dbReference type="AlphaFoldDB" id="A0A3N1ZXG1"/>
<evidence type="ECO:0000259" key="2">
    <source>
        <dbReference type="Pfam" id="PF03734"/>
    </source>
</evidence>
<name>A0A3N1ZXG1_9ACTN</name>
<feature type="domain" description="L,D-TPase catalytic" evidence="2">
    <location>
        <begin position="87"/>
        <end position="210"/>
    </location>
</feature>
<dbReference type="PROSITE" id="PS51257">
    <property type="entry name" value="PROKAR_LIPOPROTEIN"/>
    <property type="match status" value="1"/>
</dbReference>
<gene>
    <name evidence="3" type="ORF">EDD41_2424</name>
</gene>
<dbReference type="Proteomes" id="UP000275749">
    <property type="component" value="Unassembled WGS sequence"/>
</dbReference>
<accession>A0A3N1ZXG1</accession>